<dbReference type="AlphaFoldDB" id="A0A644WDV2"/>
<dbReference type="InterPro" id="IPR025373">
    <property type="entry name" value="DUF4363"/>
</dbReference>
<evidence type="ECO:0000313" key="1">
    <source>
        <dbReference type="EMBL" id="MPM01678.1"/>
    </source>
</evidence>
<sequence>MKNSVISVLLFIVLVFSLLFLNNEFVSLCDDIIMKCEEIEVLLDDKNELLAYETSVELLEFIKERDSIPAIYLNHADYDFLMNESLKLSLYIEGDDKAESLATLHVLRYNAEHLKNLQKPDIKNLF</sequence>
<evidence type="ECO:0008006" key="2">
    <source>
        <dbReference type="Google" id="ProtNLM"/>
    </source>
</evidence>
<comment type="caution">
    <text evidence="1">The sequence shown here is derived from an EMBL/GenBank/DDBJ whole genome shotgun (WGS) entry which is preliminary data.</text>
</comment>
<gene>
    <name evidence="1" type="ORF">SDC9_47918</name>
</gene>
<dbReference type="Pfam" id="PF14276">
    <property type="entry name" value="DUF4363"/>
    <property type="match status" value="1"/>
</dbReference>
<protein>
    <recommendedName>
        <fullName evidence="2">DUF4363 domain-containing protein</fullName>
    </recommendedName>
</protein>
<name>A0A644WDV2_9ZZZZ</name>
<dbReference type="EMBL" id="VSSQ01000814">
    <property type="protein sequence ID" value="MPM01678.1"/>
    <property type="molecule type" value="Genomic_DNA"/>
</dbReference>
<reference evidence="1" key="1">
    <citation type="submission" date="2019-08" db="EMBL/GenBank/DDBJ databases">
        <authorList>
            <person name="Kucharzyk K."/>
            <person name="Murdoch R.W."/>
            <person name="Higgins S."/>
            <person name="Loffler F."/>
        </authorList>
    </citation>
    <scope>NUCLEOTIDE SEQUENCE</scope>
</reference>
<proteinExistence type="predicted"/>
<accession>A0A644WDV2</accession>
<organism evidence="1">
    <name type="scientific">bioreactor metagenome</name>
    <dbReference type="NCBI Taxonomy" id="1076179"/>
    <lineage>
        <taxon>unclassified sequences</taxon>
        <taxon>metagenomes</taxon>
        <taxon>ecological metagenomes</taxon>
    </lineage>
</organism>